<evidence type="ECO:0000256" key="3">
    <source>
        <dbReference type="ARBA" id="ARBA00013194"/>
    </source>
</evidence>
<keyword evidence="5 6" id="KW-0413">Isomerase</keyword>
<dbReference type="PANTHER" id="PTHR47245">
    <property type="entry name" value="PEPTIDYLPROLYL ISOMERASE"/>
    <property type="match status" value="1"/>
</dbReference>
<reference evidence="10" key="1">
    <citation type="journal article" date="2020" name="MBio">
        <title>Horizontal gene transfer to a defensive symbiont with a reduced genome amongst a multipartite beetle microbiome.</title>
        <authorList>
            <person name="Waterworth S.C."/>
            <person name="Florez L.V."/>
            <person name="Rees E.R."/>
            <person name="Hertweck C."/>
            <person name="Kaltenpoth M."/>
            <person name="Kwan J.C."/>
        </authorList>
    </citation>
    <scope>NUCLEOTIDE SEQUENCE [LARGE SCALE GENOMIC DNA]</scope>
</reference>
<dbReference type="PANTHER" id="PTHR47245:SF2">
    <property type="entry name" value="PEPTIDYL-PROLYL CIS-TRANS ISOMERASE HP_0175-RELATED"/>
    <property type="match status" value="1"/>
</dbReference>
<evidence type="ECO:0000259" key="8">
    <source>
        <dbReference type="PROSITE" id="PS50198"/>
    </source>
</evidence>
<comment type="similarity">
    <text evidence="2">Belongs to the PpiC/parvulin rotamase family.</text>
</comment>
<name>A0A7V8FQ92_9BURK</name>
<sequence length="325" mass="34970">MHPHALPRAAAPVPRGPLADATPPRRTIGAIVALVDGEPITLHELDRACERLRRGDPDHPAADRRAQALEFLIDSTLARHCARALGIAVGDEALGQAARRLCGGADGEAAWQQACEAWQLSWTGVRAALHEQLLRQALHDAALARLAPQAVADDAPVEPVEPVEPGESVRRAVRLRQIMLSARQGPAPATTPQQRLQALRQRIVADGEDFAALARSLSIDGSARAGGDLGWLAQGQLPPEFESAIAALAPGEVSQPFASRVGWHLVQVVARREQRISAAERQAQARHQAREQAARALVASWIAERRARARIVYWPARAEQGLAAC</sequence>
<dbReference type="InterPro" id="IPR027304">
    <property type="entry name" value="Trigger_fact/SurA_dom_sf"/>
</dbReference>
<evidence type="ECO:0000313" key="10">
    <source>
        <dbReference type="Proteomes" id="UP000461670"/>
    </source>
</evidence>
<dbReference type="PROSITE" id="PS01096">
    <property type="entry name" value="PPIC_PPIASE_1"/>
    <property type="match status" value="1"/>
</dbReference>
<dbReference type="InterPro" id="IPR050245">
    <property type="entry name" value="PrsA_foldase"/>
</dbReference>
<dbReference type="EC" id="5.2.1.8" evidence="3"/>
<dbReference type="InterPro" id="IPR000297">
    <property type="entry name" value="PPIase_PpiC"/>
</dbReference>
<feature type="domain" description="PpiC" evidence="8">
    <location>
        <begin position="170"/>
        <end position="270"/>
    </location>
</feature>
<proteinExistence type="inferred from homology"/>
<dbReference type="EMBL" id="WNDQ01000013">
    <property type="protein sequence ID" value="KAF1022277.1"/>
    <property type="molecule type" value="Genomic_DNA"/>
</dbReference>
<dbReference type="InterPro" id="IPR023058">
    <property type="entry name" value="PPIase_PpiC_CS"/>
</dbReference>
<evidence type="ECO:0000256" key="1">
    <source>
        <dbReference type="ARBA" id="ARBA00000971"/>
    </source>
</evidence>
<gene>
    <name evidence="9" type="primary">prsA</name>
    <name evidence="9" type="ORF">GAK30_01248</name>
</gene>
<evidence type="ECO:0000256" key="4">
    <source>
        <dbReference type="ARBA" id="ARBA00023110"/>
    </source>
</evidence>
<dbReference type="SUPFAM" id="SSF109998">
    <property type="entry name" value="Triger factor/SurA peptide-binding domain-like"/>
    <property type="match status" value="1"/>
</dbReference>
<accession>A0A7V8FQ92</accession>
<evidence type="ECO:0000256" key="7">
    <source>
        <dbReference type="SAM" id="MobiDB-lite"/>
    </source>
</evidence>
<evidence type="ECO:0000256" key="2">
    <source>
        <dbReference type="ARBA" id="ARBA00007656"/>
    </source>
</evidence>
<keyword evidence="4 6" id="KW-0697">Rotamase</keyword>
<dbReference type="Gene3D" id="1.10.4030.10">
    <property type="entry name" value="Porin chaperone SurA, peptide-binding domain"/>
    <property type="match status" value="1"/>
</dbReference>
<feature type="region of interest" description="Disordered" evidence="7">
    <location>
        <begin position="1"/>
        <end position="22"/>
    </location>
</feature>
<protein>
    <recommendedName>
        <fullName evidence="3">peptidylprolyl isomerase</fullName>
        <ecNumber evidence="3">5.2.1.8</ecNumber>
    </recommendedName>
</protein>
<dbReference type="Proteomes" id="UP000461670">
    <property type="component" value="Unassembled WGS sequence"/>
</dbReference>
<evidence type="ECO:0000313" key="9">
    <source>
        <dbReference type="EMBL" id="KAF1022277.1"/>
    </source>
</evidence>
<evidence type="ECO:0000256" key="5">
    <source>
        <dbReference type="ARBA" id="ARBA00023235"/>
    </source>
</evidence>
<dbReference type="Pfam" id="PF00639">
    <property type="entry name" value="Rotamase"/>
    <property type="match status" value="1"/>
</dbReference>
<dbReference type="GO" id="GO:0003755">
    <property type="term" value="F:peptidyl-prolyl cis-trans isomerase activity"/>
    <property type="evidence" value="ECO:0007669"/>
    <property type="project" value="UniProtKB-KW"/>
</dbReference>
<evidence type="ECO:0000256" key="6">
    <source>
        <dbReference type="PROSITE-ProRule" id="PRU00278"/>
    </source>
</evidence>
<dbReference type="InterPro" id="IPR046357">
    <property type="entry name" value="PPIase_dom_sf"/>
</dbReference>
<dbReference type="PROSITE" id="PS50198">
    <property type="entry name" value="PPIC_PPIASE_2"/>
    <property type="match status" value="1"/>
</dbReference>
<comment type="caution">
    <text evidence="9">The sequence shown here is derived from an EMBL/GenBank/DDBJ whole genome shotgun (WGS) entry which is preliminary data.</text>
</comment>
<dbReference type="SUPFAM" id="SSF54534">
    <property type="entry name" value="FKBP-like"/>
    <property type="match status" value="1"/>
</dbReference>
<organism evidence="9 10">
    <name type="scientific">Paracidovorax wautersii</name>
    <dbReference type="NCBI Taxonomy" id="1177982"/>
    <lineage>
        <taxon>Bacteria</taxon>
        <taxon>Pseudomonadati</taxon>
        <taxon>Pseudomonadota</taxon>
        <taxon>Betaproteobacteria</taxon>
        <taxon>Burkholderiales</taxon>
        <taxon>Comamonadaceae</taxon>
        <taxon>Paracidovorax</taxon>
    </lineage>
</organism>
<comment type="catalytic activity">
    <reaction evidence="1">
        <text>[protein]-peptidylproline (omega=180) = [protein]-peptidylproline (omega=0)</text>
        <dbReference type="Rhea" id="RHEA:16237"/>
        <dbReference type="Rhea" id="RHEA-COMP:10747"/>
        <dbReference type="Rhea" id="RHEA-COMP:10748"/>
        <dbReference type="ChEBI" id="CHEBI:83833"/>
        <dbReference type="ChEBI" id="CHEBI:83834"/>
        <dbReference type="EC" id="5.2.1.8"/>
    </reaction>
</comment>
<dbReference type="Pfam" id="PF13624">
    <property type="entry name" value="SurA_N_3"/>
    <property type="match status" value="1"/>
</dbReference>
<dbReference type="AlphaFoldDB" id="A0A7V8FQ92"/>
<dbReference type="Gene3D" id="3.10.50.40">
    <property type="match status" value="1"/>
</dbReference>